<gene>
    <name evidence="2" type="ORF">JOC83_003214</name>
</gene>
<feature type="transmembrane region" description="Helical" evidence="1">
    <location>
        <begin position="81"/>
        <end position="102"/>
    </location>
</feature>
<comment type="caution">
    <text evidence="2">The sequence shown here is derived from an EMBL/GenBank/DDBJ whole genome shotgun (WGS) entry which is preliminary data.</text>
</comment>
<dbReference type="Proteomes" id="UP000809829">
    <property type="component" value="Unassembled WGS sequence"/>
</dbReference>
<proteinExistence type="predicted"/>
<organism evidence="2 3">
    <name type="scientific">Priestia iocasae</name>
    <dbReference type="NCBI Taxonomy" id="2291674"/>
    <lineage>
        <taxon>Bacteria</taxon>
        <taxon>Bacillati</taxon>
        <taxon>Bacillota</taxon>
        <taxon>Bacilli</taxon>
        <taxon>Bacillales</taxon>
        <taxon>Bacillaceae</taxon>
        <taxon>Priestia</taxon>
    </lineage>
</organism>
<keyword evidence="1" id="KW-0812">Transmembrane</keyword>
<evidence type="ECO:0000313" key="2">
    <source>
        <dbReference type="EMBL" id="MBM7704359.1"/>
    </source>
</evidence>
<feature type="transmembrane region" description="Helical" evidence="1">
    <location>
        <begin position="114"/>
        <end position="136"/>
    </location>
</feature>
<evidence type="ECO:0000313" key="3">
    <source>
        <dbReference type="Proteomes" id="UP000809829"/>
    </source>
</evidence>
<dbReference type="RefSeq" id="WP_205188359.1">
    <property type="nucleotide sequence ID" value="NZ_JAFBFC010000006.1"/>
</dbReference>
<sequence>MNSSTVQAFYRVVNYVFVFLALVGYWFVRESLIDDVGIDMRIRRGIDLDYSLPTFSLMAVLYVSMLHYYRRIKKNEPLNKVNYLLYIMILIVLFLFYGYIIYIVKFAVLESMMLHMGMCLLFLIWNVVMVVFLDYAK</sequence>
<feature type="transmembrane region" description="Helical" evidence="1">
    <location>
        <begin position="48"/>
        <end position="69"/>
    </location>
</feature>
<keyword evidence="1" id="KW-1133">Transmembrane helix</keyword>
<name>A0ABS2R0T4_9BACI</name>
<reference evidence="2 3" key="1">
    <citation type="submission" date="2021-01" db="EMBL/GenBank/DDBJ databases">
        <title>Genomic Encyclopedia of Type Strains, Phase IV (KMG-IV): sequencing the most valuable type-strain genomes for metagenomic binning, comparative biology and taxonomic classification.</title>
        <authorList>
            <person name="Goeker M."/>
        </authorList>
    </citation>
    <scope>NUCLEOTIDE SEQUENCE [LARGE SCALE GENOMIC DNA]</scope>
    <source>
        <strain evidence="2 3">DSM 104297</strain>
    </source>
</reference>
<protein>
    <submittedName>
        <fullName evidence="2">Membrane-associated HD superfamily phosphohydrolase</fullName>
    </submittedName>
</protein>
<feature type="transmembrane region" description="Helical" evidence="1">
    <location>
        <begin position="12"/>
        <end position="28"/>
    </location>
</feature>
<dbReference type="EMBL" id="JAFBFC010000006">
    <property type="protein sequence ID" value="MBM7704359.1"/>
    <property type="molecule type" value="Genomic_DNA"/>
</dbReference>
<evidence type="ECO:0000256" key="1">
    <source>
        <dbReference type="SAM" id="Phobius"/>
    </source>
</evidence>
<accession>A0ABS2R0T4</accession>
<keyword evidence="3" id="KW-1185">Reference proteome</keyword>
<keyword evidence="1" id="KW-0472">Membrane</keyword>